<dbReference type="EC" id="5.1.3.1" evidence="8"/>
<comment type="cofactor">
    <cofactor evidence="5">
        <name>Fe(2+)</name>
        <dbReference type="ChEBI" id="CHEBI:29033"/>
    </cofactor>
</comment>
<dbReference type="EMBL" id="JBDFQZ010000013">
    <property type="protein sequence ID" value="KAK9669208.1"/>
    <property type="molecule type" value="Genomic_DNA"/>
</dbReference>
<dbReference type="SUPFAM" id="SSF51366">
    <property type="entry name" value="Ribulose-phoshate binding barrel"/>
    <property type="match status" value="1"/>
</dbReference>
<dbReference type="PROSITE" id="PS01086">
    <property type="entry name" value="RIBUL_P_3_EPIMER_2"/>
    <property type="match status" value="1"/>
</dbReference>
<dbReference type="InterPro" id="IPR013785">
    <property type="entry name" value="Aldolase_TIM"/>
</dbReference>
<dbReference type="InterPro" id="IPR026019">
    <property type="entry name" value="Ribul_P_3_epim"/>
</dbReference>
<evidence type="ECO:0000313" key="12">
    <source>
        <dbReference type="EMBL" id="KAK9669208.1"/>
    </source>
</evidence>
<comment type="cofactor">
    <cofactor evidence="2">
        <name>Mn(2+)</name>
        <dbReference type="ChEBI" id="CHEBI:29035"/>
    </cofactor>
</comment>
<evidence type="ECO:0000256" key="8">
    <source>
        <dbReference type="ARBA" id="ARBA00013188"/>
    </source>
</evidence>
<evidence type="ECO:0000256" key="11">
    <source>
        <dbReference type="ARBA" id="ARBA00030599"/>
    </source>
</evidence>
<comment type="similarity">
    <text evidence="7">Belongs to the ribulose-phosphate 3-epimerase family.</text>
</comment>
<comment type="cofactor">
    <cofactor evidence="4">
        <name>Zn(2+)</name>
        <dbReference type="ChEBI" id="CHEBI:29105"/>
    </cofactor>
</comment>
<dbReference type="GO" id="GO:0006098">
    <property type="term" value="P:pentose-phosphate shunt"/>
    <property type="evidence" value="ECO:0007669"/>
    <property type="project" value="InterPro"/>
</dbReference>
<dbReference type="AlphaFoldDB" id="A0AAW1GWJ1"/>
<evidence type="ECO:0000256" key="3">
    <source>
        <dbReference type="ARBA" id="ARBA00001941"/>
    </source>
</evidence>
<dbReference type="InterPro" id="IPR011060">
    <property type="entry name" value="RibuloseP-bd_barrel"/>
</dbReference>
<organism evidence="12 13">
    <name type="scientific">Saponaria officinalis</name>
    <name type="common">Common soapwort</name>
    <name type="synonym">Lychnis saponaria</name>
    <dbReference type="NCBI Taxonomy" id="3572"/>
    <lineage>
        <taxon>Eukaryota</taxon>
        <taxon>Viridiplantae</taxon>
        <taxon>Streptophyta</taxon>
        <taxon>Embryophyta</taxon>
        <taxon>Tracheophyta</taxon>
        <taxon>Spermatophyta</taxon>
        <taxon>Magnoliopsida</taxon>
        <taxon>eudicotyledons</taxon>
        <taxon>Gunneridae</taxon>
        <taxon>Pentapetalae</taxon>
        <taxon>Caryophyllales</taxon>
        <taxon>Caryophyllaceae</taxon>
        <taxon>Caryophylleae</taxon>
        <taxon>Saponaria</taxon>
    </lineage>
</organism>
<dbReference type="PANTHER" id="PTHR11749">
    <property type="entry name" value="RIBULOSE-5-PHOSPHATE-3-EPIMERASE"/>
    <property type="match status" value="1"/>
</dbReference>
<dbReference type="PROSITE" id="PS01085">
    <property type="entry name" value="RIBUL_P_3_EPIMER_1"/>
    <property type="match status" value="1"/>
</dbReference>
<reference evidence="12" key="1">
    <citation type="submission" date="2024-03" db="EMBL/GenBank/DDBJ databases">
        <title>WGS assembly of Saponaria officinalis var. Norfolk2.</title>
        <authorList>
            <person name="Jenkins J."/>
            <person name="Shu S."/>
            <person name="Grimwood J."/>
            <person name="Barry K."/>
            <person name="Goodstein D."/>
            <person name="Schmutz J."/>
            <person name="Leebens-Mack J."/>
            <person name="Osbourn A."/>
        </authorList>
    </citation>
    <scope>NUCLEOTIDE SEQUENCE [LARGE SCALE GENOMIC DNA]</scope>
    <source>
        <strain evidence="12">JIC</strain>
    </source>
</reference>
<evidence type="ECO:0000313" key="13">
    <source>
        <dbReference type="Proteomes" id="UP001443914"/>
    </source>
</evidence>
<comment type="catalytic activity">
    <reaction evidence="1">
        <text>D-ribulose 5-phosphate = D-xylulose 5-phosphate</text>
        <dbReference type="Rhea" id="RHEA:13677"/>
        <dbReference type="ChEBI" id="CHEBI:57737"/>
        <dbReference type="ChEBI" id="CHEBI:58121"/>
        <dbReference type="EC" id="5.1.3.1"/>
    </reaction>
</comment>
<dbReference type="HAMAP" id="MF_02227">
    <property type="entry name" value="RPE"/>
    <property type="match status" value="1"/>
</dbReference>
<sequence length="285" mass="30513">MTAASLCQSSLQYYKINGFCGGVGINKFQPSIPNSFTFTRRKVQTVVKATSRVDKFSKSDIIVSPSILSANFAKLGEQVKAVELAGCDWIHVDVMDGRFVPNITIGPLIVDALRPVTDLPLDVHLMIVEPDQRVPDFIKAGADIVSVHCEQSSTIHLHRTVNQIKSLGAKAGVVLNPGTPLSAIEYVLDVVDLVLIMSVNPGFGGQSFIESQVKKISELRRMCAEKQGVNPWIEVDGGVGPANAYKVIEAGANALVAGSAVFGAKDYAEAIKGIKTSKRPEPVAV</sequence>
<keyword evidence="9" id="KW-0479">Metal-binding</keyword>
<comment type="cofactor">
    <cofactor evidence="3">
        <name>Co(2+)</name>
        <dbReference type="ChEBI" id="CHEBI:48828"/>
    </cofactor>
</comment>
<gene>
    <name evidence="12" type="ORF">RND81_13G115700</name>
</gene>
<dbReference type="GO" id="GO:0046872">
    <property type="term" value="F:metal ion binding"/>
    <property type="evidence" value="ECO:0007669"/>
    <property type="project" value="UniProtKB-KW"/>
</dbReference>
<dbReference type="CDD" id="cd00429">
    <property type="entry name" value="RPE"/>
    <property type="match status" value="1"/>
</dbReference>
<evidence type="ECO:0000256" key="6">
    <source>
        <dbReference type="ARBA" id="ARBA00005215"/>
    </source>
</evidence>
<name>A0AAW1GWJ1_SAPOF</name>
<dbReference type="Gene3D" id="3.20.20.70">
    <property type="entry name" value="Aldolase class I"/>
    <property type="match status" value="1"/>
</dbReference>
<comment type="caution">
    <text evidence="12">The sequence shown here is derived from an EMBL/GenBank/DDBJ whole genome shotgun (WGS) entry which is preliminary data.</text>
</comment>
<dbReference type="InterPro" id="IPR000056">
    <property type="entry name" value="Ribul_P_3_epim-like"/>
</dbReference>
<dbReference type="NCBIfam" id="TIGR01163">
    <property type="entry name" value="rpe"/>
    <property type="match status" value="1"/>
</dbReference>
<accession>A0AAW1GWJ1</accession>
<dbReference type="Pfam" id="PF00834">
    <property type="entry name" value="Ribul_P_3_epim"/>
    <property type="match status" value="1"/>
</dbReference>
<protein>
    <recommendedName>
        <fullName evidence="8">ribulose-phosphate 3-epimerase</fullName>
        <ecNumber evidence="8">5.1.3.1</ecNumber>
    </recommendedName>
    <alternativeName>
        <fullName evidence="11">Pentose-5-phosphate 3-epimerase</fullName>
    </alternativeName>
</protein>
<evidence type="ECO:0000256" key="2">
    <source>
        <dbReference type="ARBA" id="ARBA00001936"/>
    </source>
</evidence>
<dbReference type="GO" id="GO:0009526">
    <property type="term" value="C:plastid envelope"/>
    <property type="evidence" value="ECO:0007669"/>
    <property type="project" value="UniProtKB-ARBA"/>
</dbReference>
<evidence type="ECO:0000256" key="1">
    <source>
        <dbReference type="ARBA" id="ARBA00001782"/>
    </source>
</evidence>
<keyword evidence="13" id="KW-1185">Reference proteome</keyword>
<proteinExistence type="inferred from homology"/>
<dbReference type="Proteomes" id="UP001443914">
    <property type="component" value="Unassembled WGS sequence"/>
</dbReference>
<dbReference type="GO" id="GO:0004750">
    <property type="term" value="F:D-ribulose-phosphate 3-epimerase activity"/>
    <property type="evidence" value="ECO:0007669"/>
    <property type="project" value="UniProtKB-EC"/>
</dbReference>
<evidence type="ECO:0000256" key="7">
    <source>
        <dbReference type="ARBA" id="ARBA00009541"/>
    </source>
</evidence>
<dbReference type="GO" id="GO:0005975">
    <property type="term" value="P:carbohydrate metabolic process"/>
    <property type="evidence" value="ECO:0007669"/>
    <property type="project" value="InterPro"/>
</dbReference>
<evidence type="ECO:0000256" key="9">
    <source>
        <dbReference type="ARBA" id="ARBA00022723"/>
    </source>
</evidence>
<dbReference type="FunFam" id="3.20.20.70:FF:000004">
    <property type="entry name" value="Ribulose-phosphate 3-epimerase"/>
    <property type="match status" value="1"/>
</dbReference>
<comment type="pathway">
    <text evidence="6">Carbohydrate biosynthesis; Calvin cycle.</text>
</comment>
<keyword evidence="10" id="KW-0413">Isomerase</keyword>
<dbReference type="NCBIfam" id="NF004076">
    <property type="entry name" value="PRK05581.1-4"/>
    <property type="match status" value="1"/>
</dbReference>
<evidence type="ECO:0000256" key="10">
    <source>
        <dbReference type="ARBA" id="ARBA00023235"/>
    </source>
</evidence>
<evidence type="ECO:0000256" key="4">
    <source>
        <dbReference type="ARBA" id="ARBA00001947"/>
    </source>
</evidence>
<evidence type="ECO:0000256" key="5">
    <source>
        <dbReference type="ARBA" id="ARBA00001954"/>
    </source>
</evidence>